<feature type="region of interest" description="Disordered" evidence="1">
    <location>
        <begin position="12"/>
        <end position="42"/>
    </location>
</feature>
<evidence type="ECO:0000313" key="3">
    <source>
        <dbReference type="Proteomes" id="UP001230504"/>
    </source>
</evidence>
<comment type="caution">
    <text evidence="2">The sequence shown here is derived from an EMBL/GenBank/DDBJ whole genome shotgun (WGS) entry which is preliminary data.</text>
</comment>
<organism evidence="2 3">
    <name type="scientific">Colletotrichum navitas</name>
    <dbReference type="NCBI Taxonomy" id="681940"/>
    <lineage>
        <taxon>Eukaryota</taxon>
        <taxon>Fungi</taxon>
        <taxon>Dikarya</taxon>
        <taxon>Ascomycota</taxon>
        <taxon>Pezizomycotina</taxon>
        <taxon>Sordariomycetes</taxon>
        <taxon>Hypocreomycetidae</taxon>
        <taxon>Glomerellales</taxon>
        <taxon>Glomerellaceae</taxon>
        <taxon>Colletotrichum</taxon>
        <taxon>Colletotrichum graminicola species complex</taxon>
    </lineage>
</organism>
<proteinExistence type="predicted"/>
<protein>
    <submittedName>
        <fullName evidence="2">Uncharacterized protein</fullName>
    </submittedName>
</protein>
<evidence type="ECO:0000256" key="1">
    <source>
        <dbReference type="SAM" id="MobiDB-lite"/>
    </source>
</evidence>
<accession>A0AAD8VA78</accession>
<dbReference type="EMBL" id="JAHLJV010000004">
    <property type="protein sequence ID" value="KAK1598789.1"/>
    <property type="molecule type" value="Genomic_DNA"/>
</dbReference>
<dbReference type="Proteomes" id="UP001230504">
    <property type="component" value="Unassembled WGS sequence"/>
</dbReference>
<dbReference type="GeneID" id="85436133"/>
<evidence type="ECO:0000313" key="2">
    <source>
        <dbReference type="EMBL" id="KAK1598789.1"/>
    </source>
</evidence>
<reference evidence="2" key="1">
    <citation type="submission" date="2021-06" db="EMBL/GenBank/DDBJ databases">
        <title>Comparative genomics, transcriptomics and evolutionary studies reveal genomic signatures of adaptation to plant cell wall in hemibiotrophic fungi.</title>
        <authorList>
            <consortium name="DOE Joint Genome Institute"/>
            <person name="Baroncelli R."/>
            <person name="Diaz J.F."/>
            <person name="Benocci T."/>
            <person name="Peng M."/>
            <person name="Battaglia E."/>
            <person name="Haridas S."/>
            <person name="Andreopoulos W."/>
            <person name="Labutti K."/>
            <person name="Pangilinan J."/>
            <person name="Floch G.L."/>
            <person name="Makela M.R."/>
            <person name="Henrissat B."/>
            <person name="Grigoriev I.V."/>
            <person name="Crouch J.A."/>
            <person name="De Vries R.P."/>
            <person name="Sukno S.A."/>
            <person name="Thon M.R."/>
        </authorList>
    </citation>
    <scope>NUCLEOTIDE SEQUENCE</scope>
    <source>
        <strain evidence="2">CBS 125086</strain>
    </source>
</reference>
<sequence length="166" mass="18510">MLLRQTHLRHGVVPLAKGREQEKHEGGKKEEEEKGGSTYYRGRRWKGGDTRIHSIQYTTYLGSPTVIHCSLNVSYLTCLALSSAPVPFNASQRHPNLALGMQLTHLRSGRPGPECQSHRLDGKSPYYGGGETWTLAGWVQVRWYQAEVIALLGNQCLPPATGLLCW</sequence>
<gene>
    <name evidence="2" type="ORF">LY79DRAFT_256783</name>
</gene>
<dbReference type="RefSeq" id="XP_060419466.1">
    <property type="nucleotide sequence ID" value="XM_060551893.1"/>
</dbReference>
<name>A0AAD8VA78_9PEZI</name>
<feature type="compositionally biased region" description="Basic and acidic residues" evidence="1">
    <location>
        <begin position="17"/>
        <end position="35"/>
    </location>
</feature>
<dbReference type="AlphaFoldDB" id="A0AAD8VA78"/>
<keyword evidence="3" id="KW-1185">Reference proteome</keyword>